<sequence length="278" mass="32056">MAAMQMTITTSSSLFFVITFIVVLISLNIEAKELGNNCEIKISPNIHKILSRLVRSDKKVFNFDVHLSDKKLDDLLKPVRLDYFANARQFTWIPDEPDGLMAYKDFYYDFSMHSLNLLGAYIATPRVDIDINCGKENIQRYDLIHLIFQELKKIAVIDTLKIGESGYMCFLINLSQDMKKNSPESLKANRRIGLNRELVKNYCCKLNKNESFAYYPKSICSGNIMENRMFLNYANIVGAVVRAYSPLIISVLSQTKSPSFSRQNTLPYKLEWMDQRKP</sequence>
<protein>
    <submittedName>
        <fullName evidence="2">Uncharacterized protein LOC115209402 isoform X3</fullName>
    </submittedName>
</protein>
<gene>
    <name evidence="2" type="primary">LOC115209402</name>
</gene>
<name>A0A7E6FAR5_9MOLL</name>
<keyword evidence="1" id="KW-1185">Reference proteome</keyword>
<proteinExistence type="predicted"/>
<dbReference type="AlphaFoldDB" id="A0A7E6FAR5"/>
<dbReference type="Proteomes" id="UP000515154">
    <property type="component" value="Linkage group LG1"/>
</dbReference>
<accession>A0A7E6FAR5</accession>
<dbReference type="RefSeq" id="XP_036364623.1">
    <property type="nucleotide sequence ID" value="XM_036508730.1"/>
</dbReference>
<evidence type="ECO:0000313" key="2">
    <source>
        <dbReference type="RefSeq" id="XP_036364623.1"/>
    </source>
</evidence>
<evidence type="ECO:0000313" key="1">
    <source>
        <dbReference type="Proteomes" id="UP000515154"/>
    </source>
</evidence>
<reference evidence="2" key="1">
    <citation type="submission" date="2025-08" db="UniProtKB">
        <authorList>
            <consortium name="RefSeq"/>
        </authorList>
    </citation>
    <scope>IDENTIFICATION</scope>
</reference>
<organism evidence="1 2">
    <name type="scientific">Octopus sinensis</name>
    <name type="common">East Asian common octopus</name>
    <dbReference type="NCBI Taxonomy" id="2607531"/>
    <lineage>
        <taxon>Eukaryota</taxon>
        <taxon>Metazoa</taxon>
        <taxon>Spiralia</taxon>
        <taxon>Lophotrochozoa</taxon>
        <taxon>Mollusca</taxon>
        <taxon>Cephalopoda</taxon>
        <taxon>Coleoidea</taxon>
        <taxon>Octopodiformes</taxon>
        <taxon>Octopoda</taxon>
        <taxon>Incirrata</taxon>
        <taxon>Octopodidae</taxon>
        <taxon>Octopus</taxon>
    </lineage>
</organism>